<dbReference type="SMART" id="SM00387">
    <property type="entry name" value="HATPase_c"/>
    <property type="match status" value="1"/>
</dbReference>
<evidence type="ECO:0000256" key="7">
    <source>
        <dbReference type="ARBA" id="ARBA00022692"/>
    </source>
</evidence>
<dbReference type="InterPro" id="IPR036097">
    <property type="entry name" value="HisK_dim/P_sf"/>
</dbReference>
<evidence type="ECO:0000256" key="9">
    <source>
        <dbReference type="ARBA" id="ARBA00022777"/>
    </source>
</evidence>
<evidence type="ECO:0000259" key="15">
    <source>
        <dbReference type="PROSITE" id="PS50109"/>
    </source>
</evidence>
<dbReference type="CDD" id="cd06225">
    <property type="entry name" value="HAMP"/>
    <property type="match status" value="1"/>
</dbReference>
<feature type="transmembrane region" description="Helical" evidence="14">
    <location>
        <begin position="21"/>
        <end position="44"/>
    </location>
</feature>
<dbReference type="InterPro" id="IPR003661">
    <property type="entry name" value="HisK_dim/P_dom"/>
</dbReference>
<dbReference type="PANTHER" id="PTHR45528">
    <property type="entry name" value="SENSOR HISTIDINE KINASE CPXA"/>
    <property type="match status" value="1"/>
</dbReference>
<dbReference type="GO" id="GO:0000155">
    <property type="term" value="F:phosphorelay sensor kinase activity"/>
    <property type="evidence" value="ECO:0007669"/>
    <property type="project" value="InterPro"/>
</dbReference>
<keyword evidence="9" id="KW-0418">Kinase</keyword>
<evidence type="ECO:0000256" key="3">
    <source>
        <dbReference type="ARBA" id="ARBA00012438"/>
    </source>
</evidence>
<evidence type="ECO:0000256" key="14">
    <source>
        <dbReference type="SAM" id="Phobius"/>
    </source>
</evidence>
<dbReference type="SMART" id="SM00388">
    <property type="entry name" value="HisKA"/>
    <property type="match status" value="1"/>
</dbReference>
<keyword evidence="11 14" id="KW-1133">Transmembrane helix</keyword>
<dbReference type="RefSeq" id="WP_055039177.1">
    <property type="nucleotide sequence ID" value="NZ_CATWND010000005.1"/>
</dbReference>
<dbReference type="Gene3D" id="1.10.287.130">
    <property type="match status" value="1"/>
</dbReference>
<keyword evidence="8" id="KW-0547">Nucleotide-binding</keyword>
<dbReference type="PROSITE" id="PS50109">
    <property type="entry name" value="HIS_KIN"/>
    <property type="match status" value="1"/>
</dbReference>
<feature type="domain" description="Histidine kinase" evidence="15">
    <location>
        <begin position="226"/>
        <end position="439"/>
    </location>
</feature>
<keyword evidence="10" id="KW-0067">ATP-binding</keyword>
<evidence type="ECO:0000259" key="16">
    <source>
        <dbReference type="PROSITE" id="PS50885"/>
    </source>
</evidence>
<protein>
    <recommendedName>
        <fullName evidence="3">histidine kinase</fullName>
        <ecNumber evidence="3">2.7.13.3</ecNumber>
    </recommendedName>
</protein>
<sequence>MEKLKRSRLFNRLNSMSIRMSFVLYALFSLLIGIIICIFLISMVDRYRINLNYKYENMSTRYDIPENGSFTATYSNDQTKYTIFDTKGNEICKFNVDYQKERPVHEYVYPNHVSYIEVLPNFTSRDRLIDSALGSLNIAIIPIVLSISMICCVTFFYKKKLSKPIKLLTNAYHKIEANDLDFTLSYPLNDEMGKLCHAFEKMKDCLSKNNETMFRQFAEQRRLNAAFSHDLRTPLTLLKGHATMLLSFIPKGLVSQEEILDEISVMSKNISRLEKYVNAMTNLYRLEDIDIPRQQITFHSLIDNFNNTAEALCYDKHFSITASGDNITLFINLDTVMQIYENLLSNSIRYAKSDIAISVVIENNNLVISVSDDGCGFKNIEIEKATLPFYKSSKDISTEHLGLGLNISKILSERHGGNIQIANNKAGGACVTVKINCNES</sequence>
<gene>
    <name evidence="17" type="ORF">RIL183_02481</name>
</gene>
<evidence type="ECO:0000313" key="18">
    <source>
        <dbReference type="Proteomes" id="UP000049828"/>
    </source>
</evidence>
<evidence type="ECO:0000256" key="13">
    <source>
        <dbReference type="ARBA" id="ARBA00023136"/>
    </source>
</evidence>
<keyword evidence="12" id="KW-0902">Two-component regulatory system</keyword>
<comment type="catalytic activity">
    <reaction evidence="1">
        <text>ATP + protein L-histidine = ADP + protein N-phospho-L-histidine.</text>
        <dbReference type="EC" id="2.7.13.3"/>
    </reaction>
</comment>
<keyword evidence="7 14" id="KW-0812">Transmembrane</keyword>
<dbReference type="SUPFAM" id="SSF158472">
    <property type="entry name" value="HAMP domain-like"/>
    <property type="match status" value="1"/>
</dbReference>
<dbReference type="InterPro" id="IPR003660">
    <property type="entry name" value="HAMP_dom"/>
</dbReference>
<accession>A0A0M6WDP8</accession>
<name>A0A0M6WDP8_9FIRM</name>
<dbReference type="AlphaFoldDB" id="A0A0M6WDP8"/>
<dbReference type="SMART" id="SM00304">
    <property type="entry name" value="HAMP"/>
    <property type="match status" value="1"/>
</dbReference>
<evidence type="ECO:0000256" key="10">
    <source>
        <dbReference type="ARBA" id="ARBA00022840"/>
    </source>
</evidence>
<evidence type="ECO:0000256" key="8">
    <source>
        <dbReference type="ARBA" id="ARBA00022741"/>
    </source>
</evidence>
<dbReference type="InterPro" id="IPR036890">
    <property type="entry name" value="HATPase_C_sf"/>
</dbReference>
<dbReference type="OrthoDB" id="84942at2"/>
<keyword evidence="4" id="KW-1003">Cell membrane</keyword>
<evidence type="ECO:0000256" key="11">
    <source>
        <dbReference type="ARBA" id="ARBA00022989"/>
    </source>
</evidence>
<dbReference type="GO" id="GO:0005524">
    <property type="term" value="F:ATP binding"/>
    <property type="evidence" value="ECO:0007669"/>
    <property type="project" value="UniProtKB-KW"/>
</dbReference>
<evidence type="ECO:0000256" key="6">
    <source>
        <dbReference type="ARBA" id="ARBA00022679"/>
    </source>
</evidence>
<comment type="subcellular location">
    <subcellularLocation>
        <location evidence="2">Cell membrane</location>
        <topology evidence="2">Multi-pass membrane protein</topology>
    </subcellularLocation>
</comment>
<dbReference type="PANTHER" id="PTHR45528:SF1">
    <property type="entry name" value="SENSOR HISTIDINE KINASE CPXA"/>
    <property type="match status" value="1"/>
</dbReference>
<dbReference type="SUPFAM" id="SSF47384">
    <property type="entry name" value="Homodimeric domain of signal transducing histidine kinase"/>
    <property type="match status" value="1"/>
</dbReference>
<reference evidence="18" key="1">
    <citation type="submission" date="2015-05" db="EMBL/GenBank/DDBJ databases">
        <authorList>
            <consortium name="Pathogen Informatics"/>
        </authorList>
    </citation>
    <scope>NUCLEOTIDE SEQUENCE [LARGE SCALE GENOMIC DNA]</scope>
    <source>
        <strain evidence="18">L1-83</strain>
    </source>
</reference>
<keyword evidence="18" id="KW-1185">Reference proteome</keyword>
<evidence type="ECO:0000313" key="17">
    <source>
        <dbReference type="EMBL" id="CRL33588.1"/>
    </source>
</evidence>
<keyword evidence="5" id="KW-0597">Phosphoprotein</keyword>
<dbReference type="Gene3D" id="6.10.340.10">
    <property type="match status" value="1"/>
</dbReference>
<dbReference type="Proteomes" id="UP000049828">
    <property type="component" value="Unassembled WGS sequence"/>
</dbReference>
<feature type="domain" description="HAMP" evidence="16">
    <location>
        <begin position="159"/>
        <end position="211"/>
    </location>
</feature>
<evidence type="ECO:0000256" key="5">
    <source>
        <dbReference type="ARBA" id="ARBA00022553"/>
    </source>
</evidence>
<dbReference type="PROSITE" id="PS50885">
    <property type="entry name" value="HAMP"/>
    <property type="match status" value="1"/>
</dbReference>
<dbReference type="InterPro" id="IPR050398">
    <property type="entry name" value="HssS/ArlS-like"/>
</dbReference>
<proteinExistence type="predicted"/>
<keyword evidence="6" id="KW-0808">Transferase</keyword>
<dbReference type="SUPFAM" id="SSF55874">
    <property type="entry name" value="ATPase domain of HSP90 chaperone/DNA topoisomerase II/histidine kinase"/>
    <property type="match status" value="1"/>
</dbReference>
<dbReference type="Pfam" id="PF00512">
    <property type="entry name" value="HisKA"/>
    <property type="match status" value="1"/>
</dbReference>
<keyword evidence="13 14" id="KW-0472">Membrane</keyword>
<feature type="transmembrane region" description="Helical" evidence="14">
    <location>
        <begin position="136"/>
        <end position="157"/>
    </location>
</feature>
<dbReference type="CDD" id="cd00075">
    <property type="entry name" value="HATPase"/>
    <property type="match status" value="1"/>
</dbReference>
<dbReference type="EC" id="2.7.13.3" evidence="3"/>
<evidence type="ECO:0000256" key="4">
    <source>
        <dbReference type="ARBA" id="ARBA00022475"/>
    </source>
</evidence>
<dbReference type="CDD" id="cd00082">
    <property type="entry name" value="HisKA"/>
    <property type="match status" value="1"/>
</dbReference>
<evidence type="ECO:0000256" key="12">
    <source>
        <dbReference type="ARBA" id="ARBA00023012"/>
    </source>
</evidence>
<dbReference type="Gene3D" id="3.30.565.10">
    <property type="entry name" value="Histidine kinase-like ATPase, C-terminal domain"/>
    <property type="match status" value="1"/>
</dbReference>
<evidence type="ECO:0000256" key="2">
    <source>
        <dbReference type="ARBA" id="ARBA00004651"/>
    </source>
</evidence>
<dbReference type="EMBL" id="CVRS01000016">
    <property type="protein sequence ID" value="CRL33588.1"/>
    <property type="molecule type" value="Genomic_DNA"/>
</dbReference>
<dbReference type="GO" id="GO:0005886">
    <property type="term" value="C:plasma membrane"/>
    <property type="evidence" value="ECO:0007669"/>
    <property type="project" value="UniProtKB-SubCell"/>
</dbReference>
<dbReference type="InterPro" id="IPR003594">
    <property type="entry name" value="HATPase_dom"/>
</dbReference>
<dbReference type="STRING" id="360807.ERS852392_00788"/>
<evidence type="ECO:0000256" key="1">
    <source>
        <dbReference type="ARBA" id="ARBA00000085"/>
    </source>
</evidence>
<dbReference type="Pfam" id="PF02518">
    <property type="entry name" value="HATPase_c"/>
    <property type="match status" value="1"/>
</dbReference>
<dbReference type="Pfam" id="PF00672">
    <property type="entry name" value="HAMP"/>
    <property type="match status" value="1"/>
</dbReference>
<dbReference type="InterPro" id="IPR005467">
    <property type="entry name" value="His_kinase_dom"/>
</dbReference>
<organism evidence="17 18">
    <name type="scientific">Roseburia inulinivorans</name>
    <dbReference type="NCBI Taxonomy" id="360807"/>
    <lineage>
        <taxon>Bacteria</taxon>
        <taxon>Bacillati</taxon>
        <taxon>Bacillota</taxon>
        <taxon>Clostridia</taxon>
        <taxon>Lachnospirales</taxon>
        <taxon>Lachnospiraceae</taxon>
        <taxon>Roseburia</taxon>
    </lineage>
</organism>